<proteinExistence type="predicted"/>
<evidence type="ECO:0000256" key="2">
    <source>
        <dbReference type="ARBA" id="ARBA00022692"/>
    </source>
</evidence>
<keyword evidence="2 6" id="KW-0812">Transmembrane</keyword>
<evidence type="ECO:0000256" key="4">
    <source>
        <dbReference type="ARBA" id="ARBA00023136"/>
    </source>
</evidence>
<dbReference type="EMBL" id="KN880458">
    <property type="protein sequence ID" value="KIY71104.1"/>
    <property type="molecule type" value="Genomic_DNA"/>
</dbReference>
<evidence type="ECO:0000259" key="7">
    <source>
        <dbReference type="Pfam" id="PF03151"/>
    </source>
</evidence>
<reference evidence="8 9" key="1">
    <citation type="journal article" date="2015" name="Fungal Genet. Biol.">
        <title>Evolution of novel wood decay mechanisms in Agaricales revealed by the genome sequences of Fistulina hepatica and Cylindrobasidium torrendii.</title>
        <authorList>
            <person name="Floudas D."/>
            <person name="Held B.W."/>
            <person name="Riley R."/>
            <person name="Nagy L.G."/>
            <person name="Koehler G."/>
            <person name="Ransdell A.S."/>
            <person name="Younus H."/>
            <person name="Chow J."/>
            <person name="Chiniquy J."/>
            <person name="Lipzen A."/>
            <person name="Tritt A."/>
            <person name="Sun H."/>
            <person name="Haridas S."/>
            <person name="LaButti K."/>
            <person name="Ohm R.A."/>
            <person name="Kues U."/>
            <person name="Blanchette R.A."/>
            <person name="Grigoriev I.V."/>
            <person name="Minto R.E."/>
            <person name="Hibbett D.S."/>
        </authorList>
    </citation>
    <scope>NUCLEOTIDE SEQUENCE [LARGE SCALE GENOMIC DNA]</scope>
    <source>
        <strain evidence="8 9">FP15055 ss-10</strain>
    </source>
</reference>
<dbReference type="AlphaFoldDB" id="A0A0D7BLS8"/>
<dbReference type="Proteomes" id="UP000054007">
    <property type="component" value="Unassembled WGS sequence"/>
</dbReference>
<feature type="transmembrane region" description="Helical" evidence="6">
    <location>
        <begin position="140"/>
        <end position="160"/>
    </location>
</feature>
<dbReference type="PANTHER" id="PTHR11132">
    <property type="entry name" value="SOLUTE CARRIER FAMILY 35"/>
    <property type="match status" value="1"/>
</dbReference>
<dbReference type="SUPFAM" id="SSF103481">
    <property type="entry name" value="Multidrug resistance efflux transporter EmrE"/>
    <property type="match status" value="2"/>
</dbReference>
<keyword evidence="9" id="KW-1185">Reference proteome</keyword>
<dbReference type="OrthoDB" id="18894at2759"/>
<evidence type="ECO:0000256" key="3">
    <source>
        <dbReference type="ARBA" id="ARBA00022989"/>
    </source>
</evidence>
<feature type="transmembrane region" description="Helical" evidence="6">
    <location>
        <begin position="73"/>
        <end position="98"/>
    </location>
</feature>
<sequence>MSEHTQPLLSLEAGRDDIQPFDEPVHEASKEEKKRLWWRNASFNALFIAAWWTFATSLSLYNKWMFSPDRLNFPFPLFVTCLHMVVQFGLAGILRFGFPRQFRPERRPDPVQYGKKVVPTAVTTSMDVGLSNLSLKTISLSFYTMCKSSSLIFVLLFAFLFRLEVFSWRLIGVIVLIFSGVLLMVATETHFVLHGFLLVITASALGGLRWGLTQILLRDKELGLDNPAATVFWLSPMMGVFLAPVSMLLEGWFTVFSSDFFSSGRVIGTIFYLAAPGVLAFCMIMSEYYIVQRTGMVPMSIAGIAKEVTTISLSTWFFGDELTPLNLTGVAITVCGIVLFTYHKYRKSVDSPLPLDAHGNPISLPDDGHGQYVHLDETQPLASEAHLNRVNVSIASHSLNDRQCHEFLQSQESQVLFTAEDSPVEDETRQDGYSSGDRSSPRSAFPDAHKAGRV</sequence>
<evidence type="ECO:0000256" key="5">
    <source>
        <dbReference type="SAM" id="MobiDB-lite"/>
    </source>
</evidence>
<feature type="domain" description="Sugar phosphate transporter" evidence="7">
    <location>
        <begin position="45"/>
        <end position="340"/>
    </location>
</feature>
<feature type="transmembrane region" description="Helical" evidence="6">
    <location>
        <begin position="43"/>
        <end position="61"/>
    </location>
</feature>
<gene>
    <name evidence="8" type="ORF">CYLTODRAFT_451067</name>
</gene>
<dbReference type="InterPro" id="IPR050186">
    <property type="entry name" value="TPT_transporter"/>
</dbReference>
<organism evidence="8 9">
    <name type="scientific">Cylindrobasidium torrendii FP15055 ss-10</name>
    <dbReference type="NCBI Taxonomy" id="1314674"/>
    <lineage>
        <taxon>Eukaryota</taxon>
        <taxon>Fungi</taxon>
        <taxon>Dikarya</taxon>
        <taxon>Basidiomycota</taxon>
        <taxon>Agaricomycotina</taxon>
        <taxon>Agaricomycetes</taxon>
        <taxon>Agaricomycetidae</taxon>
        <taxon>Agaricales</taxon>
        <taxon>Marasmiineae</taxon>
        <taxon>Physalacriaceae</taxon>
        <taxon>Cylindrobasidium</taxon>
    </lineage>
</organism>
<evidence type="ECO:0000256" key="1">
    <source>
        <dbReference type="ARBA" id="ARBA00004141"/>
    </source>
</evidence>
<keyword evidence="3 6" id="KW-1133">Transmembrane helix</keyword>
<evidence type="ECO:0000313" key="8">
    <source>
        <dbReference type="EMBL" id="KIY71104.1"/>
    </source>
</evidence>
<feature type="transmembrane region" description="Helical" evidence="6">
    <location>
        <begin position="322"/>
        <end position="342"/>
    </location>
</feature>
<dbReference type="InterPro" id="IPR004853">
    <property type="entry name" value="Sugar_P_trans_dom"/>
</dbReference>
<dbReference type="STRING" id="1314674.A0A0D7BLS8"/>
<comment type="subcellular location">
    <subcellularLocation>
        <location evidence="1">Membrane</location>
        <topology evidence="1">Multi-pass membrane protein</topology>
    </subcellularLocation>
</comment>
<feature type="transmembrane region" description="Helical" evidence="6">
    <location>
        <begin position="192"/>
        <end position="211"/>
    </location>
</feature>
<feature type="transmembrane region" description="Helical" evidence="6">
    <location>
        <begin position="231"/>
        <end position="249"/>
    </location>
</feature>
<accession>A0A0D7BLS8</accession>
<evidence type="ECO:0000313" key="9">
    <source>
        <dbReference type="Proteomes" id="UP000054007"/>
    </source>
</evidence>
<dbReference type="GO" id="GO:0016020">
    <property type="term" value="C:membrane"/>
    <property type="evidence" value="ECO:0007669"/>
    <property type="project" value="UniProtKB-SubCell"/>
</dbReference>
<protein>
    <submittedName>
        <fullName evidence="8">TPT-domain-containing protein</fullName>
    </submittedName>
</protein>
<feature type="transmembrane region" description="Helical" evidence="6">
    <location>
        <begin position="166"/>
        <end position="185"/>
    </location>
</feature>
<feature type="transmembrane region" description="Helical" evidence="6">
    <location>
        <begin position="270"/>
        <end position="291"/>
    </location>
</feature>
<name>A0A0D7BLS8_9AGAR</name>
<dbReference type="InterPro" id="IPR037185">
    <property type="entry name" value="EmrE-like"/>
</dbReference>
<keyword evidence="4 6" id="KW-0472">Membrane</keyword>
<dbReference type="Pfam" id="PF03151">
    <property type="entry name" value="TPT"/>
    <property type="match status" value="1"/>
</dbReference>
<feature type="compositionally biased region" description="Polar residues" evidence="5">
    <location>
        <begin position="431"/>
        <end position="442"/>
    </location>
</feature>
<feature type="region of interest" description="Disordered" evidence="5">
    <location>
        <begin position="416"/>
        <end position="454"/>
    </location>
</feature>
<evidence type="ECO:0000256" key="6">
    <source>
        <dbReference type="SAM" id="Phobius"/>
    </source>
</evidence>